<feature type="transmembrane region" description="Helical" evidence="3">
    <location>
        <begin position="21"/>
        <end position="39"/>
    </location>
</feature>
<feature type="transmembrane region" description="Helical" evidence="3">
    <location>
        <begin position="273"/>
        <end position="293"/>
    </location>
</feature>
<name>A0ABX1ZML0_9BACL</name>
<proteinExistence type="inferred from homology"/>
<evidence type="ECO:0000259" key="4">
    <source>
        <dbReference type="Pfam" id="PF01757"/>
    </source>
</evidence>
<keyword evidence="6" id="KW-1185">Reference proteome</keyword>
<sequence length="405" mass="47508">MSKTYSNFSKINELLDGKVSYYLDFIRGLAAILVLMEHMGSRLFVGYGYLQNPNAYVKLLYLLNLLGGPSVVVFFVLSGLFISRSVLKAIFENKWSWKSYLVSRLSRLYIVLIPALLLTCIADYFAINYFNYQRYIDDYYLNVKEFFGNLFFLQNFYVRSYGSNGPLWSLGYEFWYYMLFPLLIMMLRNQRKVIKIVCLIIALSILFVVGKRTDSYFLIWLIGTIVLFLPSIRLAKNKIFMFMSFLILCFAMILRPLVGNGRLFIDHHTDNLFFVDILIGLSMGLLIYTLLHVNTKNKENVITNKWFEKKSKLLASFSFSLYLIHYPIINLVYFWAAKNGFTGFQPNLLSVLIEIMMIVLMCMIAFLFSRITEARTNVIRTFIMSRIEMSKINKHQVKEMKSWKQ</sequence>
<feature type="transmembrane region" description="Helical" evidence="3">
    <location>
        <begin position="108"/>
        <end position="127"/>
    </location>
</feature>
<keyword evidence="5" id="KW-0808">Transferase</keyword>
<feature type="transmembrane region" description="Helical" evidence="3">
    <location>
        <begin position="313"/>
        <end position="336"/>
    </location>
</feature>
<dbReference type="PANTHER" id="PTHR23028">
    <property type="entry name" value="ACETYLTRANSFERASE"/>
    <property type="match status" value="1"/>
</dbReference>
<feature type="transmembrane region" description="Helical" evidence="3">
    <location>
        <begin position="59"/>
        <end position="87"/>
    </location>
</feature>
<accession>A0ABX1ZML0</accession>
<feature type="transmembrane region" description="Helical" evidence="3">
    <location>
        <begin position="348"/>
        <end position="368"/>
    </location>
</feature>
<evidence type="ECO:0000256" key="3">
    <source>
        <dbReference type="SAM" id="Phobius"/>
    </source>
</evidence>
<evidence type="ECO:0000313" key="6">
    <source>
        <dbReference type="Proteomes" id="UP000618579"/>
    </source>
</evidence>
<feature type="transmembrane region" description="Helical" evidence="3">
    <location>
        <begin position="216"/>
        <end position="232"/>
    </location>
</feature>
<feature type="domain" description="Acyltransferase 3" evidence="4">
    <location>
        <begin position="21"/>
        <end position="365"/>
    </location>
</feature>
<gene>
    <name evidence="5" type="ORF">GC097_15035</name>
</gene>
<dbReference type="InterPro" id="IPR002656">
    <property type="entry name" value="Acyl_transf_3_dom"/>
</dbReference>
<feature type="transmembrane region" description="Helical" evidence="3">
    <location>
        <begin position="193"/>
        <end position="210"/>
    </location>
</feature>
<protein>
    <submittedName>
        <fullName evidence="5">Acyltransferase family protein</fullName>
    </submittedName>
</protein>
<dbReference type="InterPro" id="IPR050879">
    <property type="entry name" value="Acyltransferase_3"/>
</dbReference>
<comment type="caution">
    <text evidence="5">The sequence shown here is derived from an EMBL/GenBank/DDBJ whole genome shotgun (WGS) entry which is preliminary data.</text>
</comment>
<reference evidence="5 6" key="1">
    <citation type="submission" date="2019-10" db="EMBL/GenBank/DDBJ databases">
        <title>Description of Paenibacillus pedi sp. nov.</title>
        <authorList>
            <person name="Carlier A."/>
            <person name="Qi S."/>
        </authorList>
    </citation>
    <scope>NUCLEOTIDE SEQUENCE [LARGE SCALE GENOMIC DNA]</scope>
    <source>
        <strain evidence="5 6">LMG 31457</strain>
    </source>
</reference>
<feature type="transmembrane region" description="Helical" evidence="3">
    <location>
        <begin position="239"/>
        <end position="258"/>
    </location>
</feature>
<dbReference type="EMBL" id="WHNZ01000030">
    <property type="protein sequence ID" value="NOV01330.1"/>
    <property type="molecule type" value="Genomic_DNA"/>
</dbReference>
<comment type="subcellular location">
    <subcellularLocation>
        <location evidence="1">Membrane</location>
    </subcellularLocation>
</comment>
<dbReference type="Proteomes" id="UP000618579">
    <property type="component" value="Unassembled WGS sequence"/>
</dbReference>
<evidence type="ECO:0000313" key="5">
    <source>
        <dbReference type="EMBL" id="NOV01330.1"/>
    </source>
</evidence>
<keyword evidence="3" id="KW-1133">Transmembrane helix</keyword>
<dbReference type="Pfam" id="PF01757">
    <property type="entry name" value="Acyl_transf_3"/>
    <property type="match status" value="1"/>
</dbReference>
<dbReference type="GO" id="GO:0016746">
    <property type="term" value="F:acyltransferase activity"/>
    <property type="evidence" value="ECO:0007669"/>
    <property type="project" value="UniProtKB-KW"/>
</dbReference>
<keyword evidence="5" id="KW-0012">Acyltransferase</keyword>
<evidence type="ECO:0000256" key="2">
    <source>
        <dbReference type="ARBA" id="ARBA00007400"/>
    </source>
</evidence>
<evidence type="ECO:0000256" key="1">
    <source>
        <dbReference type="ARBA" id="ARBA00004370"/>
    </source>
</evidence>
<feature type="transmembrane region" description="Helical" evidence="3">
    <location>
        <begin position="167"/>
        <end position="186"/>
    </location>
</feature>
<keyword evidence="3" id="KW-0472">Membrane</keyword>
<comment type="similarity">
    <text evidence="2">Belongs to the acyltransferase 3 family.</text>
</comment>
<organism evidence="5 6">
    <name type="scientific">Paenibacillus planticolens</name>
    <dbReference type="NCBI Taxonomy" id="2654976"/>
    <lineage>
        <taxon>Bacteria</taxon>
        <taxon>Bacillati</taxon>
        <taxon>Bacillota</taxon>
        <taxon>Bacilli</taxon>
        <taxon>Bacillales</taxon>
        <taxon>Paenibacillaceae</taxon>
        <taxon>Paenibacillus</taxon>
    </lineage>
</organism>
<keyword evidence="3" id="KW-0812">Transmembrane</keyword>
<dbReference type="RefSeq" id="WP_171684152.1">
    <property type="nucleotide sequence ID" value="NZ_WHNZ01000030.1"/>
</dbReference>